<evidence type="ECO:0000313" key="3">
    <source>
        <dbReference type="Proteomes" id="UP000078046"/>
    </source>
</evidence>
<sequence>MMSIEESGKNEKANLSPDFSKEKSDCVKVITYSDCLKKVEKINKYISQNNNFSIDRNKRLILLRKSLISLNKKKNGIKAYLIKNFS</sequence>
<proteinExistence type="predicted"/>
<accession>A0A177AXL2</accession>
<comment type="caution">
    <text evidence="2">The sequence shown here is derived from an EMBL/GenBank/DDBJ whole genome shotgun (WGS) entry which is preliminary data.</text>
</comment>
<evidence type="ECO:0000313" key="2">
    <source>
        <dbReference type="EMBL" id="OAF66758.1"/>
    </source>
</evidence>
<organism evidence="2 3">
    <name type="scientific">Intoshia linei</name>
    <dbReference type="NCBI Taxonomy" id="1819745"/>
    <lineage>
        <taxon>Eukaryota</taxon>
        <taxon>Metazoa</taxon>
        <taxon>Spiralia</taxon>
        <taxon>Lophotrochozoa</taxon>
        <taxon>Mesozoa</taxon>
        <taxon>Orthonectida</taxon>
        <taxon>Rhopaluridae</taxon>
        <taxon>Intoshia</taxon>
    </lineage>
</organism>
<name>A0A177AXL2_9BILA</name>
<keyword evidence="3" id="KW-1185">Reference proteome</keyword>
<gene>
    <name evidence="2" type="ORF">A3Q56_05519</name>
</gene>
<reference evidence="2 3" key="1">
    <citation type="submission" date="2016-04" db="EMBL/GenBank/DDBJ databases">
        <title>The genome of Intoshia linei affirms orthonectids as highly simplified spiralians.</title>
        <authorList>
            <person name="Mikhailov K.V."/>
            <person name="Slusarev G.S."/>
            <person name="Nikitin M.A."/>
            <person name="Logacheva M.D."/>
            <person name="Penin A."/>
            <person name="Aleoshin V."/>
            <person name="Panchin Y.V."/>
        </authorList>
    </citation>
    <scope>NUCLEOTIDE SEQUENCE [LARGE SCALE GENOMIC DNA]</scope>
    <source>
        <strain evidence="2">Intl2013</strain>
        <tissue evidence="2">Whole animal</tissue>
    </source>
</reference>
<evidence type="ECO:0000256" key="1">
    <source>
        <dbReference type="SAM" id="MobiDB-lite"/>
    </source>
</evidence>
<feature type="region of interest" description="Disordered" evidence="1">
    <location>
        <begin position="1"/>
        <end position="21"/>
    </location>
</feature>
<protein>
    <submittedName>
        <fullName evidence="2">Uncharacterized protein</fullName>
    </submittedName>
</protein>
<dbReference type="EMBL" id="LWCA01000837">
    <property type="protein sequence ID" value="OAF66758.1"/>
    <property type="molecule type" value="Genomic_DNA"/>
</dbReference>
<feature type="compositionally biased region" description="Basic and acidic residues" evidence="1">
    <location>
        <begin position="1"/>
        <end position="12"/>
    </location>
</feature>
<dbReference type="AlphaFoldDB" id="A0A177AXL2"/>
<dbReference type="Proteomes" id="UP000078046">
    <property type="component" value="Unassembled WGS sequence"/>
</dbReference>